<protein>
    <submittedName>
        <fullName evidence="3">CAS1 protein</fullName>
    </submittedName>
</protein>
<sequence length="416" mass="44762">VGHRQSRLQQELREAHDALAKELSVVDEKRNAADASIESLETRKLQLRQQLHAIDEKLHAAREGQRNWLSEKDRRRRAVEDVEATFRRNLQEAEDQGLAARKERAAAEKVKAAAAETESLAIRALSEAAAELSSKAGQFDSHLLNVLLEHLGHEEKRVRLLDQESDTCADIMTKHKAEIDLMGVMDRPLTSVLDVAEQRHLCQTSAAADAALKACAGFARDFGPFLSRNPEAQGRLQKLEADHAEVIRKLTPCRDLLGAKQGQIPPAAPATQVTYPQIGQTGQPQVERTSAYPSKGAEEQSGSGSRDAAMQMQPTQLSANQTPAAHNHQPAQPSEALHESQEPKASQPAEMPQPAVLGPALVPSVQLAADQRAQTPTLQATPAAQAAASAQTAPPRAAAAETPTVAEATGSGLEPT</sequence>
<dbReference type="AlphaFoldDB" id="A0A812Y7P6"/>
<keyword evidence="4" id="KW-1185">Reference proteome</keyword>
<proteinExistence type="predicted"/>
<feature type="compositionally biased region" description="Low complexity" evidence="2">
    <location>
        <begin position="371"/>
        <end position="409"/>
    </location>
</feature>
<evidence type="ECO:0000313" key="3">
    <source>
        <dbReference type="EMBL" id="CAE7769288.1"/>
    </source>
</evidence>
<comment type="caution">
    <text evidence="3">The sequence shown here is derived from an EMBL/GenBank/DDBJ whole genome shotgun (WGS) entry which is preliminary data.</text>
</comment>
<feature type="compositionally biased region" description="Polar residues" evidence="2">
    <location>
        <begin position="275"/>
        <end position="292"/>
    </location>
</feature>
<evidence type="ECO:0000256" key="1">
    <source>
        <dbReference type="SAM" id="Coils"/>
    </source>
</evidence>
<feature type="compositionally biased region" description="Polar residues" evidence="2">
    <location>
        <begin position="312"/>
        <end position="332"/>
    </location>
</feature>
<dbReference type="EMBL" id="CAJNIZ010047512">
    <property type="protein sequence ID" value="CAE7769288.1"/>
    <property type="molecule type" value="Genomic_DNA"/>
</dbReference>
<evidence type="ECO:0000256" key="2">
    <source>
        <dbReference type="SAM" id="MobiDB-lite"/>
    </source>
</evidence>
<reference evidence="3" key="1">
    <citation type="submission" date="2021-02" db="EMBL/GenBank/DDBJ databases">
        <authorList>
            <person name="Dougan E. K."/>
            <person name="Rhodes N."/>
            <person name="Thang M."/>
            <person name="Chan C."/>
        </authorList>
    </citation>
    <scope>NUCLEOTIDE SEQUENCE</scope>
</reference>
<dbReference type="OrthoDB" id="448004at2759"/>
<feature type="coiled-coil region" evidence="1">
    <location>
        <begin position="30"/>
        <end position="110"/>
    </location>
</feature>
<name>A0A812Y7P6_SYMPI</name>
<organism evidence="3 4">
    <name type="scientific">Symbiodinium pilosum</name>
    <name type="common">Dinoflagellate</name>
    <dbReference type="NCBI Taxonomy" id="2952"/>
    <lineage>
        <taxon>Eukaryota</taxon>
        <taxon>Sar</taxon>
        <taxon>Alveolata</taxon>
        <taxon>Dinophyceae</taxon>
        <taxon>Suessiales</taxon>
        <taxon>Symbiodiniaceae</taxon>
        <taxon>Symbiodinium</taxon>
    </lineage>
</organism>
<evidence type="ECO:0000313" key="4">
    <source>
        <dbReference type="Proteomes" id="UP000649617"/>
    </source>
</evidence>
<accession>A0A812Y7P6</accession>
<feature type="non-terminal residue" evidence="3">
    <location>
        <position position="1"/>
    </location>
</feature>
<dbReference type="Proteomes" id="UP000649617">
    <property type="component" value="Unassembled WGS sequence"/>
</dbReference>
<feature type="region of interest" description="Disordered" evidence="2">
    <location>
        <begin position="275"/>
        <end position="416"/>
    </location>
</feature>
<keyword evidence="1" id="KW-0175">Coiled coil</keyword>
<gene>
    <name evidence="3" type="primary">CAS1</name>
    <name evidence="3" type="ORF">SPIL2461_LOCUS22621</name>
</gene>